<feature type="chain" id="PRO_5006903402" description="Type 1 fimbrial protein" evidence="1">
    <location>
        <begin position="23"/>
        <end position="120"/>
    </location>
</feature>
<sequence>MNVKGISLFTGLFCLWAGACGAAQTIGQGTIQFRGAIVEPGCATNARSGAVMELTGCASSNRGSRFEVRNMAPVASVNAAHVKLVADSGDGRYYNQRYLLVDAFGKPIQSGNYVITMTSP</sequence>
<dbReference type="PROSITE" id="PS51257">
    <property type="entry name" value="PROKAR_LIPOPROTEIN"/>
    <property type="match status" value="1"/>
</dbReference>
<gene>
    <name evidence="2" type="ORF">AO063_22345</name>
</gene>
<accession>A0A0W0HHM4</accession>
<dbReference type="AlphaFoldDB" id="A0A0W0HHM4"/>
<organism evidence="2 3">
    <name type="scientific">Pseudomonas fluorescens ICMP 11288</name>
    <dbReference type="NCBI Taxonomy" id="1198309"/>
    <lineage>
        <taxon>Bacteria</taxon>
        <taxon>Pseudomonadati</taxon>
        <taxon>Pseudomonadota</taxon>
        <taxon>Gammaproteobacteria</taxon>
        <taxon>Pseudomonadales</taxon>
        <taxon>Pseudomonadaceae</taxon>
        <taxon>Pseudomonas</taxon>
    </lineage>
</organism>
<dbReference type="RefSeq" id="WP_056857921.1">
    <property type="nucleotide sequence ID" value="NZ_LKEF01000040.1"/>
</dbReference>
<protein>
    <recommendedName>
        <fullName evidence="4">Type 1 fimbrial protein</fullName>
    </recommendedName>
</protein>
<evidence type="ECO:0000313" key="3">
    <source>
        <dbReference type="Proteomes" id="UP000054197"/>
    </source>
</evidence>
<proteinExistence type="predicted"/>
<keyword evidence="1" id="KW-0732">Signal</keyword>
<evidence type="ECO:0000256" key="1">
    <source>
        <dbReference type="SAM" id="SignalP"/>
    </source>
</evidence>
<evidence type="ECO:0008006" key="4">
    <source>
        <dbReference type="Google" id="ProtNLM"/>
    </source>
</evidence>
<name>A0A0W0HHM4_PSEFL</name>
<dbReference type="EMBL" id="LKEF01000040">
    <property type="protein sequence ID" value="KTB60303.1"/>
    <property type="molecule type" value="Genomic_DNA"/>
</dbReference>
<reference evidence="2 3" key="1">
    <citation type="submission" date="2015-09" db="EMBL/GenBank/DDBJ databases">
        <title>Genome sequence of ICMP 11288.</title>
        <authorList>
            <person name="Visnovsky S."/>
            <person name="Lu A."/>
            <person name="Panda P."/>
            <person name="Pitman A."/>
        </authorList>
    </citation>
    <scope>NUCLEOTIDE SEQUENCE [LARGE SCALE GENOMIC DNA]</scope>
    <source>
        <strain evidence="2 3">ICMP 11288</strain>
    </source>
</reference>
<evidence type="ECO:0000313" key="2">
    <source>
        <dbReference type="EMBL" id="KTB60303.1"/>
    </source>
</evidence>
<feature type="signal peptide" evidence="1">
    <location>
        <begin position="1"/>
        <end position="22"/>
    </location>
</feature>
<dbReference type="Proteomes" id="UP000054197">
    <property type="component" value="Unassembled WGS sequence"/>
</dbReference>
<comment type="caution">
    <text evidence="2">The sequence shown here is derived from an EMBL/GenBank/DDBJ whole genome shotgun (WGS) entry which is preliminary data.</text>
</comment>